<reference evidence="1 2" key="1">
    <citation type="journal article" date="2011" name="Mol. Biol. Evol.">
        <title>Comparative genomic analysis of fruiting body formation in Myxococcales.</title>
        <authorList>
            <person name="Huntley S."/>
            <person name="Hamann N."/>
            <person name="Wegener-Feldbrugge S."/>
            <person name="Treuner-Lange A."/>
            <person name="Kube M."/>
            <person name="Reinhardt R."/>
            <person name="Klages S."/>
            <person name="Muller R."/>
            <person name="Ronning C.M."/>
            <person name="Nierman W.C."/>
            <person name="Sogaard-Andersen L."/>
        </authorList>
    </citation>
    <scope>NUCLEOTIDE SEQUENCE [LARGE SCALE GENOMIC DNA]</scope>
    <source>
        <strain evidence="1 2">DW4/3-1</strain>
    </source>
</reference>
<protein>
    <submittedName>
        <fullName evidence="1">Uncharacterized protein</fullName>
    </submittedName>
</protein>
<keyword evidence="2" id="KW-1185">Reference proteome</keyword>
<dbReference type="Proteomes" id="UP000001351">
    <property type="component" value="Chromosome"/>
</dbReference>
<accession>E3FMA5</accession>
<dbReference type="EMBL" id="CP002271">
    <property type="protein sequence ID" value="ADO69304.1"/>
    <property type="molecule type" value="Genomic_DNA"/>
</dbReference>
<dbReference type="HOGENOM" id="CLU_1833989_0_0_7"/>
<proteinExistence type="predicted"/>
<dbReference type="KEGG" id="sur:STAUR_1500"/>
<evidence type="ECO:0000313" key="2">
    <source>
        <dbReference type="Proteomes" id="UP000001351"/>
    </source>
</evidence>
<sequence length="140" mass="14988">MEKWGFMAKSEISSQPLELPMKCFPWNLWFAAGAVGLLMGCGPLDGEVEPEREGTTEHALANTCQNTSANYTFECATVHVYSTATGTTPIDTIHCGGAYWSVTLLKACPSNGRFQVSYAKGFGAESGTGWVSRTVLAAPL</sequence>
<dbReference type="AlphaFoldDB" id="E3FMA5"/>
<gene>
    <name evidence="1" type="ordered locus">STAUR_1500</name>
</gene>
<name>E3FMA5_STIAD</name>
<organism evidence="1 2">
    <name type="scientific">Stigmatella aurantiaca (strain DW4/3-1)</name>
    <dbReference type="NCBI Taxonomy" id="378806"/>
    <lineage>
        <taxon>Bacteria</taxon>
        <taxon>Pseudomonadati</taxon>
        <taxon>Myxococcota</taxon>
        <taxon>Myxococcia</taxon>
        <taxon>Myxococcales</taxon>
        <taxon>Cystobacterineae</taxon>
        <taxon>Archangiaceae</taxon>
        <taxon>Stigmatella</taxon>
    </lineage>
</organism>
<evidence type="ECO:0000313" key="1">
    <source>
        <dbReference type="EMBL" id="ADO69304.1"/>
    </source>
</evidence>